<dbReference type="Pfam" id="PF13499">
    <property type="entry name" value="EF-hand_7"/>
    <property type="match status" value="2"/>
</dbReference>
<evidence type="ECO:0000256" key="5">
    <source>
        <dbReference type="ARBA" id="ARBA00022837"/>
    </source>
</evidence>
<dbReference type="EMBL" id="KK100489">
    <property type="protein sequence ID" value="KIZ05567.1"/>
    <property type="molecule type" value="Genomic_DNA"/>
</dbReference>
<gene>
    <name evidence="7" type="ORF">MNEG_2389</name>
</gene>
<keyword evidence="3" id="KW-0479">Metal-binding</keyword>
<feature type="domain" description="EF-hand" evidence="6">
    <location>
        <begin position="1"/>
        <end position="36"/>
    </location>
</feature>
<dbReference type="GeneID" id="25735267"/>
<evidence type="ECO:0000256" key="4">
    <source>
        <dbReference type="ARBA" id="ARBA00022737"/>
    </source>
</evidence>
<dbReference type="PROSITE" id="PS00018">
    <property type="entry name" value="EF_HAND_1"/>
    <property type="match status" value="3"/>
</dbReference>
<evidence type="ECO:0000256" key="1">
    <source>
        <dbReference type="ARBA" id="ARBA00004496"/>
    </source>
</evidence>
<evidence type="ECO:0000259" key="6">
    <source>
        <dbReference type="PROSITE" id="PS50222"/>
    </source>
</evidence>
<accession>A0A0D2MZ26</accession>
<dbReference type="Proteomes" id="UP000054498">
    <property type="component" value="Unassembled WGS sequence"/>
</dbReference>
<comment type="subcellular location">
    <subcellularLocation>
        <location evidence="1">Cytoplasm</location>
    </subcellularLocation>
</comment>
<feature type="domain" description="EF-hand" evidence="6">
    <location>
        <begin position="103"/>
        <end position="138"/>
    </location>
</feature>
<dbReference type="GO" id="GO:0005737">
    <property type="term" value="C:cytoplasm"/>
    <property type="evidence" value="ECO:0007669"/>
    <property type="project" value="UniProtKB-SubCell"/>
</dbReference>
<dbReference type="PANTHER" id="PTHR46212:SF3">
    <property type="entry name" value="GH27120P"/>
    <property type="match status" value="1"/>
</dbReference>
<evidence type="ECO:0000313" key="8">
    <source>
        <dbReference type="Proteomes" id="UP000054498"/>
    </source>
</evidence>
<proteinExistence type="predicted"/>
<organism evidence="7 8">
    <name type="scientific">Monoraphidium neglectum</name>
    <dbReference type="NCBI Taxonomy" id="145388"/>
    <lineage>
        <taxon>Eukaryota</taxon>
        <taxon>Viridiplantae</taxon>
        <taxon>Chlorophyta</taxon>
        <taxon>core chlorophytes</taxon>
        <taxon>Chlorophyceae</taxon>
        <taxon>CS clade</taxon>
        <taxon>Sphaeropleales</taxon>
        <taxon>Selenastraceae</taxon>
        <taxon>Monoraphidium</taxon>
    </lineage>
</organism>
<protein>
    <submittedName>
        <fullName evidence="7">Sorcin</fullName>
    </submittedName>
</protein>
<reference evidence="7 8" key="1">
    <citation type="journal article" date="2013" name="BMC Genomics">
        <title>Reconstruction of the lipid metabolism for the microalga Monoraphidium neglectum from its genome sequence reveals characteristics suitable for biofuel production.</title>
        <authorList>
            <person name="Bogen C."/>
            <person name="Al-Dilaimi A."/>
            <person name="Albersmeier A."/>
            <person name="Wichmann J."/>
            <person name="Grundmann M."/>
            <person name="Rupp O."/>
            <person name="Lauersen K.J."/>
            <person name="Blifernez-Klassen O."/>
            <person name="Kalinowski J."/>
            <person name="Goesmann A."/>
            <person name="Mussgnug J.H."/>
            <person name="Kruse O."/>
        </authorList>
    </citation>
    <scope>NUCLEOTIDE SEQUENCE [LARGE SCALE GENOMIC DNA]</scope>
    <source>
        <strain evidence="7 8">SAG 48.87</strain>
    </source>
</reference>
<keyword evidence="8" id="KW-1185">Reference proteome</keyword>
<evidence type="ECO:0000256" key="2">
    <source>
        <dbReference type="ARBA" id="ARBA00022490"/>
    </source>
</evidence>
<dbReference type="KEGG" id="mng:MNEG_2389"/>
<dbReference type="RefSeq" id="XP_013904586.1">
    <property type="nucleotide sequence ID" value="XM_014049132.1"/>
</dbReference>
<keyword evidence="2" id="KW-0963">Cytoplasm</keyword>
<dbReference type="PANTHER" id="PTHR46212">
    <property type="entry name" value="PEFLIN"/>
    <property type="match status" value="1"/>
</dbReference>
<dbReference type="GO" id="GO:0005509">
    <property type="term" value="F:calcium ion binding"/>
    <property type="evidence" value="ECO:0007669"/>
    <property type="project" value="InterPro"/>
</dbReference>
<dbReference type="SMART" id="SM00054">
    <property type="entry name" value="EFh"/>
    <property type="match status" value="4"/>
</dbReference>
<feature type="domain" description="EF-hand" evidence="6">
    <location>
        <begin position="67"/>
        <end position="102"/>
    </location>
</feature>
<dbReference type="GO" id="GO:0048306">
    <property type="term" value="F:calcium-dependent protein binding"/>
    <property type="evidence" value="ECO:0007669"/>
    <property type="project" value="UniProtKB-ARBA"/>
</dbReference>
<evidence type="ECO:0000313" key="7">
    <source>
        <dbReference type="EMBL" id="KIZ05567.1"/>
    </source>
</evidence>
<dbReference type="InterPro" id="IPR051426">
    <property type="entry name" value="Peflin/Sorcin_CaBP"/>
</dbReference>
<dbReference type="STRING" id="145388.A0A0D2MZ26"/>
<keyword evidence="5" id="KW-0106">Calcium</keyword>
<evidence type="ECO:0000256" key="3">
    <source>
        <dbReference type="ARBA" id="ARBA00022723"/>
    </source>
</evidence>
<dbReference type="InterPro" id="IPR002048">
    <property type="entry name" value="EF_hand_dom"/>
</dbReference>
<dbReference type="AlphaFoldDB" id="A0A0D2MZ26"/>
<dbReference type="OrthoDB" id="186625at2759"/>
<sequence length="169" mass="19240">MADQQLRQWFTSIDTDGSGHLDAKELQRALGLGNLNFTYSDVDQMVRAFDQNATRTLNFEEFQRLHFFLVNVQQSFRSFDRDNNGSLSQDEVMNALRQAGFQLDKPAVVAMIDKFDLDNNKQLTLDEYIRSCLFLQTGARTFAAFDAQRSGNINLNFSQFVYAASQLAG</sequence>
<dbReference type="SUPFAM" id="SSF47473">
    <property type="entry name" value="EF-hand"/>
    <property type="match status" value="1"/>
</dbReference>
<dbReference type="InterPro" id="IPR011992">
    <property type="entry name" value="EF-hand-dom_pair"/>
</dbReference>
<dbReference type="Gene3D" id="1.10.238.10">
    <property type="entry name" value="EF-hand"/>
    <property type="match status" value="1"/>
</dbReference>
<dbReference type="InterPro" id="IPR018247">
    <property type="entry name" value="EF_Hand_1_Ca_BS"/>
</dbReference>
<dbReference type="PROSITE" id="PS50222">
    <property type="entry name" value="EF_HAND_2"/>
    <property type="match status" value="3"/>
</dbReference>
<name>A0A0D2MZ26_9CHLO</name>
<keyword evidence="4" id="KW-0677">Repeat</keyword>